<keyword evidence="2" id="KW-1185">Reference proteome</keyword>
<dbReference type="OrthoDB" id="22729at2759"/>
<proteinExistence type="predicted"/>
<dbReference type="EMBL" id="AJWJ01000195">
    <property type="protein sequence ID" value="KAF2073586.1"/>
    <property type="molecule type" value="Genomic_DNA"/>
</dbReference>
<reference evidence="1" key="1">
    <citation type="submission" date="2020-01" db="EMBL/GenBank/DDBJ databases">
        <title>Development of genomics and gene disruption for Polysphondylium violaceum indicates a role for the polyketide synthase stlB in stalk morphogenesis.</title>
        <authorList>
            <person name="Narita B."/>
            <person name="Kawabe Y."/>
            <person name="Kin K."/>
            <person name="Saito T."/>
            <person name="Gibbs R."/>
            <person name="Kuspa A."/>
            <person name="Muzny D."/>
            <person name="Queller D."/>
            <person name="Richards S."/>
            <person name="Strassman J."/>
            <person name="Sucgang R."/>
            <person name="Worley K."/>
            <person name="Schaap P."/>
        </authorList>
    </citation>
    <scope>NUCLEOTIDE SEQUENCE</scope>
    <source>
        <strain evidence="1">QSvi11</strain>
    </source>
</reference>
<protein>
    <submittedName>
        <fullName evidence="1">Uncharacterized protein</fullName>
    </submittedName>
</protein>
<name>A0A8J4Q424_9MYCE</name>
<gene>
    <name evidence="1" type="ORF">CYY_005103</name>
</gene>
<organism evidence="1 2">
    <name type="scientific">Polysphondylium violaceum</name>
    <dbReference type="NCBI Taxonomy" id="133409"/>
    <lineage>
        <taxon>Eukaryota</taxon>
        <taxon>Amoebozoa</taxon>
        <taxon>Evosea</taxon>
        <taxon>Eumycetozoa</taxon>
        <taxon>Dictyostelia</taxon>
        <taxon>Dictyosteliales</taxon>
        <taxon>Dictyosteliaceae</taxon>
        <taxon>Polysphondylium</taxon>
    </lineage>
</organism>
<comment type="caution">
    <text evidence="1">The sequence shown here is derived from an EMBL/GenBank/DDBJ whole genome shotgun (WGS) entry which is preliminary data.</text>
</comment>
<dbReference type="AlphaFoldDB" id="A0A8J4Q424"/>
<accession>A0A8J4Q424</accession>
<evidence type="ECO:0000313" key="2">
    <source>
        <dbReference type="Proteomes" id="UP000695562"/>
    </source>
</evidence>
<dbReference type="Proteomes" id="UP000695562">
    <property type="component" value="Unassembled WGS sequence"/>
</dbReference>
<sequence length="207" mass="23296">MGAGTSSLVDLRLQPNSAVFNENIDNDLYVVVNAIYMDDGQILGKPPVQLHSSGVKYFISQLKPILSDPLSGPRTVAFEIQDGSTGTLFVNIMGVWVFMFQVRGKSHPYNGLPVRVNTNLQFLFLVNNQAIRWCYKTYEHAKTVISIRKDLPRGFTADVYTQSIVGVEHFKYRDNDRPGKGSIAPIKIEPASTYVYDWNLHNDIIVK</sequence>
<evidence type="ECO:0000313" key="1">
    <source>
        <dbReference type="EMBL" id="KAF2073586.1"/>
    </source>
</evidence>